<dbReference type="EMBL" id="MBFS01001967">
    <property type="protein sequence ID" value="PVV00463.1"/>
    <property type="molecule type" value="Genomic_DNA"/>
</dbReference>
<feature type="compositionally biased region" description="Polar residues" evidence="4">
    <location>
        <begin position="320"/>
        <end position="329"/>
    </location>
</feature>
<protein>
    <recommendedName>
        <fullName evidence="7">Autophagy-related protein 18</fullName>
    </recommendedName>
</protein>
<comment type="caution">
    <text evidence="5">The sequence shown here is derived from an EMBL/GenBank/DDBJ whole genome shotgun (WGS) entry which is preliminary data.</text>
</comment>
<dbReference type="OrthoDB" id="1667587at2759"/>
<dbReference type="InterPro" id="IPR036322">
    <property type="entry name" value="WD40_repeat_dom_sf"/>
</dbReference>
<dbReference type="InterPro" id="IPR048720">
    <property type="entry name" value="PROPPIN"/>
</dbReference>
<feature type="region of interest" description="Disordered" evidence="4">
    <location>
        <begin position="311"/>
        <end position="345"/>
    </location>
</feature>
<evidence type="ECO:0000256" key="4">
    <source>
        <dbReference type="SAM" id="MobiDB-lite"/>
    </source>
</evidence>
<evidence type="ECO:0000313" key="6">
    <source>
        <dbReference type="Proteomes" id="UP000245609"/>
    </source>
</evidence>
<gene>
    <name evidence="5" type="ORF">BB560_005153</name>
</gene>
<keyword evidence="2" id="KW-0677">Repeat</keyword>
<evidence type="ECO:0000256" key="2">
    <source>
        <dbReference type="ARBA" id="ARBA00022737"/>
    </source>
</evidence>
<dbReference type="GO" id="GO:0005737">
    <property type="term" value="C:cytoplasm"/>
    <property type="evidence" value="ECO:0007669"/>
    <property type="project" value="UniProtKB-ARBA"/>
</dbReference>
<dbReference type="SUPFAM" id="SSF50978">
    <property type="entry name" value="WD40 repeat-like"/>
    <property type="match status" value="1"/>
</dbReference>
<sequence>MFISGDSSELSFINFNQDFSCISVGSKTGYKIYNCDPFGKCYSKTIVGSGDQPHLSPRRLLIKNTKRETTICELTFPTTILNVKMNRRRMVVVLEEQIYLYDISNMRLLHTIETAPNPKGICAMSSSSENCFIAYPAPSIDTSNSSSNNGSFQVPVLSDVMIFDGNTCEAMSIIQAHKGSISCLAINSDGTLLATSSEKGTLVRVFSIPSFKKIAQFRRGTYSAAIHSITFNAKSTMIIVSSDSDTIHIFRIQDGTLKDLNNQSQNEGLLENSSNSADDLSYRVASEASSNPFSSESRPYKYSDRYQLNPEMDPEFEVSPGNTAYNGFGSSNASSSNKPEKTKKSSWKGLVSSKLIGKAASYIPGQLSQIWEPARDFAHLKLPKSGLNSIAAMLR</sequence>
<evidence type="ECO:0000256" key="3">
    <source>
        <dbReference type="ARBA" id="ARBA00025740"/>
    </source>
</evidence>
<proteinExistence type="inferred from homology"/>
<dbReference type="Pfam" id="PF21032">
    <property type="entry name" value="PROPPIN"/>
    <property type="match status" value="1"/>
</dbReference>
<dbReference type="PANTHER" id="PTHR11227">
    <property type="entry name" value="WD-REPEAT PROTEIN INTERACTING WITH PHOSPHOINOSIDES WIPI -RELATED"/>
    <property type="match status" value="1"/>
</dbReference>
<reference evidence="5 6" key="1">
    <citation type="journal article" date="2018" name="MBio">
        <title>Comparative Genomics Reveals the Core Gene Toolbox for the Fungus-Insect Symbiosis.</title>
        <authorList>
            <person name="Wang Y."/>
            <person name="Stata M."/>
            <person name="Wang W."/>
            <person name="Stajich J.E."/>
            <person name="White M.M."/>
            <person name="Moncalvo J.M."/>
        </authorList>
    </citation>
    <scope>NUCLEOTIDE SEQUENCE [LARGE SCALE GENOMIC DNA]</scope>
    <source>
        <strain evidence="5 6">SC-DP-2</strain>
    </source>
</reference>
<dbReference type="Gene3D" id="2.130.10.10">
    <property type="entry name" value="YVTN repeat-like/Quinoprotein amine dehydrogenase"/>
    <property type="match status" value="1"/>
</dbReference>
<dbReference type="Proteomes" id="UP000245609">
    <property type="component" value="Unassembled WGS sequence"/>
</dbReference>
<organism evidence="5 6">
    <name type="scientific">Smittium megazygosporum</name>
    <dbReference type="NCBI Taxonomy" id="133381"/>
    <lineage>
        <taxon>Eukaryota</taxon>
        <taxon>Fungi</taxon>
        <taxon>Fungi incertae sedis</taxon>
        <taxon>Zoopagomycota</taxon>
        <taxon>Kickxellomycotina</taxon>
        <taxon>Harpellomycetes</taxon>
        <taxon>Harpellales</taxon>
        <taxon>Legeriomycetaceae</taxon>
        <taxon>Smittium</taxon>
    </lineage>
</organism>
<evidence type="ECO:0008006" key="7">
    <source>
        <dbReference type="Google" id="ProtNLM"/>
    </source>
</evidence>
<accession>A0A2T9Z789</accession>
<evidence type="ECO:0000313" key="5">
    <source>
        <dbReference type="EMBL" id="PVV00463.1"/>
    </source>
</evidence>
<comment type="similarity">
    <text evidence="3">Belongs to the WD repeat PROPPIN family.</text>
</comment>
<keyword evidence="6" id="KW-1185">Reference proteome</keyword>
<dbReference type="InterPro" id="IPR015943">
    <property type="entry name" value="WD40/YVTN_repeat-like_dom_sf"/>
</dbReference>
<evidence type="ECO:0000256" key="1">
    <source>
        <dbReference type="ARBA" id="ARBA00022574"/>
    </source>
</evidence>
<keyword evidence="1" id="KW-0853">WD repeat</keyword>
<dbReference type="InterPro" id="IPR001680">
    <property type="entry name" value="WD40_rpt"/>
</dbReference>
<dbReference type="STRING" id="133381.A0A2T9Z789"/>
<dbReference type="AlphaFoldDB" id="A0A2T9Z789"/>
<dbReference type="SMART" id="SM00320">
    <property type="entry name" value="WD40"/>
    <property type="match status" value="2"/>
</dbReference>
<name>A0A2T9Z789_9FUNG</name>